<keyword evidence="7" id="KW-0274">FAD</keyword>
<dbReference type="EC" id="2.7.1.180" evidence="2"/>
<evidence type="ECO:0000256" key="2">
    <source>
        <dbReference type="ARBA" id="ARBA00011955"/>
    </source>
</evidence>
<keyword evidence="8" id="KW-0460">Magnesium</keyword>
<evidence type="ECO:0000256" key="8">
    <source>
        <dbReference type="ARBA" id="ARBA00022842"/>
    </source>
</evidence>
<evidence type="ECO:0000256" key="5">
    <source>
        <dbReference type="ARBA" id="ARBA00022679"/>
    </source>
</evidence>
<dbReference type="RefSeq" id="WP_322474808.1">
    <property type="nucleotide sequence ID" value="NZ_JBHRZG010000009.1"/>
</dbReference>
<evidence type="ECO:0000256" key="10">
    <source>
        <dbReference type="ARBA" id="ARBA00048540"/>
    </source>
</evidence>
<sequence>MSLSFEIRAMDTEVRAEGRGARAALTEVRRLEALLSRFGHTPLTELNRWGVLENPPPELVQALGYALTVARRSGGLLTPAIRGALVAAGYDGHPGTPRHAAVRVPPLDGVVLSAERVTLPPGLTLDLGGTAKGWIVTRAARLLDGAGLLDAGGDLIVRQQEPCAVEVEHPFGGQAALLELPAGTWGVATSSTLKRAWPGGHHLIDPRTGRPLESGLVQVTAVSPSLLDAEVLCKMALFGDPALRRFLAGAPPPTLLAYDRQGQQWQWQAAGWAA</sequence>
<dbReference type="Pfam" id="PF02424">
    <property type="entry name" value="ApbE"/>
    <property type="match status" value="1"/>
</dbReference>
<dbReference type="InterPro" id="IPR024932">
    <property type="entry name" value="ApbE"/>
</dbReference>
<keyword evidence="5 11" id="KW-0808">Transferase</keyword>
<gene>
    <name evidence="11" type="ORF">ACFOSB_08635</name>
</gene>
<dbReference type="SUPFAM" id="SSF143631">
    <property type="entry name" value="ApbE-like"/>
    <property type="match status" value="1"/>
</dbReference>
<comment type="catalytic activity">
    <reaction evidence="10">
        <text>L-threonyl-[protein] + FAD = FMN-L-threonyl-[protein] + AMP + H(+)</text>
        <dbReference type="Rhea" id="RHEA:36847"/>
        <dbReference type="Rhea" id="RHEA-COMP:11060"/>
        <dbReference type="Rhea" id="RHEA-COMP:11061"/>
        <dbReference type="ChEBI" id="CHEBI:15378"/>
        <dbReference type="ChEBI" id="CHEBI:30013"/>
        <dbReference type="ChEBI" id="CHEBI:57692"/>
        <dbReference type="ChEBI" id="CHEBI:74257"/>
        <dbReference type="ChEBI" id="CHEBI:456215"/>
        <dbReference type="EC" id="2.7.1.180"/>
    </reaction>
</comment>
<dbReference type="PANTHER" id="PTHR30040:SF2">
    <property type="entry name" value="FAD:PROTEIN FMN TRANSFERASE"/>
    <property type="match status" value="1"/>
</dbReference>
<evidence type="ECO:0000313" key="12">
    <source>
        <dbReference type="Proteomes" id="UP001595803"/>
    </source>
</evidence>
<comment type="cofactor">
    <cofactor evidence="1">
        <name>Mg(2+)</name>
        <dbReference type="ChEBI" id="CHEBI:18420"/>
    </cofactor>
</comment>
<dbReference type="Proteomes" id="UP001595803">
    <property type="component" value="Unassembled WGS sequence"/>
</dbReference>
<evidence type="ECO:0000256" key="7">
    <source>
        <dbReference type="ARBA" id="ARBA00022827"/>
    </source>
</evidence>
<name>A0ABV7Z798_9DEIO</name>
<dbReference type="EMBL" id="JBHRZG010000009">
    <property type="protein sequence ID" value="MFC3832919.1"/>
    <property type="molecule type" value="Genomic_DNA"/>
</dbReference>
<organism evidence="11 12">
    <name type="scientific">Deinococcus rufus</name>
    <dbReference type="NCBI Taxonomy" id="2136097"/>
    <lineage>
        <taxon>Bacteria</taxon>
        <taxon>Thermotogati</taxon>
        <taxon>Deinococcota</taxon>
        <taxon>Deinococci</taxon>
        <taxon>Deinococcales</taxon>
        <taxon>Deinococcaceae</taxon>
        <taxon>Deinococcus</taxon>
    </lineage>
</organism>
<evidence type="ECO:0000256" key="9">
    <source>
        <dbReference type="ARBA" id="ARBA00031306"/>
    </source>
</evidence>
<evidence type="ECO:0000313" key="11">
    <source>
        <dbReference type="EMBL" id="MFC3832919.1"/>
    </source>
</evidence>
<reference evidence="12" key="1">
    <citation type="journal article" date="2019" name="Int. J. Syst. Evol. Microbiol.">
        <title>The Global Catalogue of Microorganisms (GCM) 10K type strain sequencing project: providing services to taxonomists for standard genome sequencing and annotation.</title>
        <authorList>
            <consortium name="The Broad Institute Genomics Platform"/>
            <consortium name="The Broad Institute Genome Sequencing Center for Infectious Disease"/>
            <person name="Wu L."/>
            <person name="Ma J."/>
        </authorList>
    </citation>
    <scope>NUCLEOTIDE SEQUENCE [LARGE SCALE GENOMIC DNA]</scope>
    <source>
        <strain evidence="12">CCTCC AB 2017081</strain>
    </source>
</reference>
<proteinExistence type="predicted"/>
<evidence type="ECO:0000256" key="3">
    <source>
        <dbReference type="ARBA" id="ARBA00016337"/>
    </source>
</evidence>
<evidence type="ECO:0000256" key="6">
    <source>
        <dbReference type="ARBA" id="ARBA00022723"/>
    </source>
</evidence>
<keyword evidence="4" id="KW-0285">Flavoprotein</keyword>
<dbReference type="Gene3D" id="3.10.520.10">
    <property type="entry name" value="ApbE-like domains"/>
    <property type="match status" value="1"/>
</dbReference>
<keyword evidence="12" id="KW-1185">Reference proteome</keyword>
<dbReference type="PANTHER" id="PTHR30040">
    <property type="entry name" value="THIAMINE BIOSYNTHESIS LIPOPROTEIN APBE"/>
    <property type="match status" value="1"/>
</dbReference>
<comment type="caution">
    <text evidence="11">The sequence shown here is derived from an EMBL/GenBank/DDBJ whole genome shotgun (WGS) entry which is preliminary data.</text>
</comment>
<evidence type="ECO:0000256" key="1">
    <source>
        <dbReference type="ARBA" id="ARBA00001946"/>
    </source>
</evidence>
<protein>
    <recommendedName>
        <fullName evidence="3">FAD:protein FMN transferase</fullName>
        <ecNumber evidence="2">2.7.1.180</ecNumber>
    </recommendedName>
    <alternativeName>
        <fullName evidence="9">Flavin transferase</fullName>
    </alternativeName>
</protein>
<accession>A0ABV7Z798</accession>
<dbReference type="GO" id="GO:0016740">
    <property type="term" value="F:transferase activity"/>
    <property type="evidence" value="ECO:0007669"/>
    <property type="project" value="UniProtKB-KW"/>
</dbReference>
<dbReference type="InterPro" id="IPR003374">
    <property type="entry name" value="ApbE-like_sf"/>
</dbReference>
<keyword evidence="6" id="KW-0479">Metal-binding</keyword>
<evidence type="ECO:0000256" key="4">
    <source>
        <dbReference type="ARBA" id="ARBA00022630"/>
    </source>
</evidence>